<dbReference type="Pfam" id="PF01337">
    <property type="entry name" value="Barstar"/>
    <property type="match status" value="1"/>
</dbReference>
<gene>
    <name evidence="3" type="ORF">QE404_000423</name>
</gene>
<evidence type="ECO:0000259" key="2">
    <source>
        <dbReference type="Pfam" id="PF01337"/>
    </source>
</evidence>
<comment type="similarity">
    <text evidence="1">Belongs to the barstar family.</text>
</comment>
<keyword evidence="4" id="KW-1185">Reference proteome</keyword>
<proteinExistence type="inferred from homology"/>
<dbReference type="InterPro" id="IPR000468">
    <property type="entry name" value="Barstar"/>
</dbReference>
<dbReference type="Proteomes" id="UP001225072">
    <property type="component" value="Unassembled WGS sequence"/>
</dbReference>
<protein>
    <submittedName>
        <fullName evidence="3">Ribonuclease inhibitor</fullName>
    </submittedName>
</protein>
<accession>A0ABU0TDW9</accession>
<dbReference type="SUPFAM" id="SSF52038">
    <property type="entry name" value="Barstar-related"/>
    <property type="match status" value="1"/>
</dbReference>
<name>A0ABU0TDW9_9FLAO</name>
<dbReference type="RefSeq" id="WP_307445892.1">
    <property type="nucleotide sequence ID" value="NZ_JAUTAL010000001.1"/>
</dbReference>
<feature type="domain" description="Barstar (barnase inhibitor)" evidence="2">
    <location>
        <begin position="1"/>
        <end position="87"/>
    </location>
</feature>
<organism evidence="3 4">
    <name type="scientific">Chryseobacterium camelliae</name>
    <dbReference type="NCBI Taxonomy" id="1265445"/>
    <lineage>
        <taxon>Bacteria</taxon>
        <taxon>Pseudomonadati</taxon>
        <taxon>Bacteroidota</taxon>
        <taxon>Flavobacteriia</taxon>
        <taxon>Flavobacteriales</taxon>
        <taxon>Weeksellaceae</taxon>
        <taxon>Chryseobacterium group</taxon>
        <taxon>Chryseobacterium</taxon>
    </lineage>
</organism>
<reference evidence="3 4" key="1">
    <citation type="submission" date="2023-07" db="EMBL/GenBank/DDBJ databases">
        <title>Functional and genomic diversity of the sorghum phyllosphere microbiome.</title>
        <authorList>
            <person name="Shade A."/>
        </authorList>
    </citation>
    <scope>NUCLEOTIDE SEQUENCE [LARGE SCALE GENOMIC DNA]</scope>
    <source>
        <strain evidence="3 4">SORGH_AS_1064</strain>
    </source>
</reference>
<evidence type="ECO:0000256" key="1">
    <source>
        <dbReference type="ARBA" id="ARBA00006845"/>
    </source>
</evidence>
<sequence length="95" mass="11150">MKNIYIDFSDIGDDEDFYAQLKEKCPLPEYFGNNLDALYDVITGGLEMPLNLEFVNMTVDQLETFEDLLTTLEEAEEEVEGFTFSYYLEQYEDEE</sequence>
<evidence type="ECO:0000313" key="3">
    <source>
        <dbReference type="EMBL" id="MDQ1095276.1"/>
    </source>
</evidence>
<dbReference type="InterPro" id="IPR035905">
    <property type="entry name" value="Barstar-like_sf"/>
</dbReference>
<dbReference type="Gene3D" id="3.30.370.10">
    <property type="entry name" value="Barstar-like"/>
    <property type="match status" value="1"/>
</dbReference>
<dbReference type="EMBL" id="JAUTAL010000001">
    <property type="protein sequence ID" value="MDQ1095276.1"/>
    <property type="molecule type" value="Genomic_DNA"/>
</dbReference>
<evidence type="ECO:0000313" key="4">
    <source>
        <dbReference type="Proteomes" id="UP001225072"/>
    </source>
</evidence>
<comment type="caution">
    <text evidence="3">The sequence shown here is derived from an EMBL/GenBank/DDBJ whole genome shotgun (WGS) entry which is preliminary data.</text>
</comment>